<proteinExistence type="predicted"/>
<reference evidence="2" key="1">
    <citation type="journal article" date="2012" name="Science">
        <title>Fermentation, hydrogen, and sulfur metabolism in multiple uncultivated bacterial phyla.</title>
        <authorList>
            <person name="Wrighton K.C."/>
            <person name="Thomas B.C."/>
            <person name="Sharon I."/>
            <person name="Miller C.S."/>
            <person name="Castelle C.J."/>
            <person name="VerBerkmoes N.C."/>
            <person name="Wilkins M.J."/>
            <person name="Hettich R.L."/>
            <person name="Lipton M.S."/>
            <person name="Williams K.H."/>
            <person name="Long P.E."/>
            <person name="Banfield J.F."/>
        </authorList>
    </citation>
    <scope>NUCLEOTIDE SEQUENCE [LARGE SCALE GENOMIC DNA]</scope>
</reference>
<organism evidence="2">
    <name type="scientific">uncultured bacterium</name>
    <name type="common">gcode 4</name>
    <dbReference type="NCBI Taxonomy" id="1234023"/>
    <lineage>
        <taxon>Bacteria</taxon>
        <taxon>environmental samples</taxon>
    </lineage>
</organism>
<keyword evidence="1" id="KW-0472">Membrane</keyword>
<keyword evidence="1" id="KW-0812">Transmembrane</keyword>
<sequence length="209" mass="23671">MHKNHRGNSIIEIMVVIIILTTGIIGTYGILNSGQKLSITSENRIKAINIAREWLEAVENIRDTNWIKFSSDYENCWKVKDYDTTCIGIANKEFPAWSYTLVQNNTLWYLSGVTSPPPITPYTTYRNQYRIYLDNKGLSTSSGSAALPLCSSTKNTDCQSIFTREIQISNPSTDHLKVNSIVTWVDSSKTSGPYIINLDTTLTNWKKKF</sequence>
<keyword evidence="1" id="KW-1133">Transmembrane helix</keyword>
<gene>
    <name evidence="2" type="ORF">ACD_78C00414G0002</name>
</gene>
<protein>
    <submittedName>
        <fullName evidence="2">Uncharacterized protein</fullName>
    </submittedName>
</protein>
<dbReference type="AlphaFoldDB" id="K1XGL8"/>
<dbReference type="EMBL" id="AMFJ01034414">
    <property type="protein sequence ID" value="EKD29435.1"/>
    <property type="molecule type" value="Genomic_DNA"/>
</dbReference>
<feature type="transmembrane region" description="Helical" evidence="1">
    <location>
        <begin position="12"/>
        <end position="31"/>
    </location>
</feature>
<comment type="caution">
    <text evidence="2">The sequence shown here is derived from an EMBL/GenBank/DDBJ whole genome shotgun (WGS) entry which is preliminary data.</text>
</comment>
<evidence type="ECO:0000256" key="1">
    <source>
        <dbReference type="SAM" id="Phobius"/>
    </source>
</evidence>
<accession>K1XGL8</accession>
<name>K1XGL8_9BACT</name>
<evidence type="ECO:0000313" key="2">
    <source>
        <dbReference type="EMBL" id="EKD29435.1"/>
    </source>
</evidence>